<feature type="region of interest" description="Disordered" evidence="10">
    <location>
        <begin position="589"/>
        <end position="620"/>
    </location>
</feature>
<keyword evidence="6" id="KW-0560">Oxidoreductase</keyword>
<dbReference type="EMBL" id="KC758116">
    <property type="protein sequence ID" value="AGI11243.1"/>
    <property type="molecule type" value="Genomic_DNA"/>
</dbReference>
<keyword evidence="7" id="KW-1015">Disulfide bond</keyword>
<dbReference type="GO" id="GO:0031419">
    <property type="term" value="F:cobalamin binding"/>
    <property type="evidence" value="ECO:0007669"/>
    <property type="project" value="UniProtKB-KW"/>
</dbReference>
<dbReference type="CDD" id="cd02888">
    <property type="entry name" value="RNR_II_dimer"/>
    <property type="match status" value="1"/>
</dbReference>
<evidence type="ECO:0000256" key="5">
    <source>
        <dbReference type="ARBA" id="ARBA00022741"/>
    </source>
</evidence>
<protein>
    <recommendedName>
        <fullName evidence="3">ribonucleoside-diphosphate reductase</fullName>
        <ecNumber evidence="3">1.17.4.1</ecNumber>
    </recommendedName>
</protein>
<keyword evidence="4" id="KW-0846">Cobalamin</keyword>
<evidence type="ECO:0000256" key="1">
    <source>
        <dbReference type="ARBA" id="ARBA00001922"/>
    </source>
</evidence>
<dbReference type="Proteomes" id="UP000225969">
    <property type="component" value="Segment"/>
</dbReference>
<evidence type="ECO:0000256" key="2">
    <source>
        <dbReference type="ARBA" id="ARBA00007405"/>
    </source>
</evidence>
<dbReference type="InterPro" id="IPR050862">
    <property type="entry name" value="RdRp_reductase_class-2"/>
</dbReference>
<comment type="catalytic activity">
    <reaction evidence="9">
        <text>a 2'-deoxyribonucleoside 5'-diphosphate + [thioredoxin]-disulfide + H2O = a ribonucleoside 5'-diphosphate + [thioredoxin]-dithiol</text>
        <dbReference type="Rhea" id="RHEA:23252"/>
        <dbReference type="Rhea" id="RHEA-COMP:10698"/>
        <dbReference type="Rhea" id="RHEA-COMP:10700"/>
        <dbReference type="ChEBI" id="CHEBI:15377"/>
        <dbReference type="ChEBI" id="CHEBI:29950"/>
        <dbReference type="ChEBI" id="CHEBI:50058"/>
        <dbReference type="ChEBI" id="CHEBI:57930"/>
        <dbReference type="ChEBI" id="CHEBI:73316"/>
        <dbReference type="EC" id="1.17.4.1"/>
    </reaction>
</comment>
<accession>A0A0U1VTB2</accession>
<evidence type="ECO:0000259" key="11">
    <source>
        <dbReference type="Pfam" id="PF02867"/>
    </source>
</evidence>
<evidence type="ECO:0000256" key="9">
    <source>
        <dbReference type="ARBA" id="ARBA00047754"/>
    </source>
</evidence>
<dbReference type="NCBIfam" id="TIGR02504">
    <property type="entry name" value="NrdJ_Z"/>
    <property type="match status" value="1"/>
</dbReference>
<evidence type="ECO:0000313" key="13">
    <source>
        <dbReference type="Proteomes" id="UP000225969"/>
    </source>
</evidence>
<name>A0A0U1VTB2_9CAUD</name>
<dbReference type="Pfam" id="PF02867">
    <property type="entry name" value="Ribonuc_red_lgC"/>
    <property type="match status" value="2"/>
</dbReference>
<dbReference type="EC" id="1.17.4.1" evidence="3"/>
<evidence type="ECO:0000256" key="7">
    <source>
        <dbReference type="ARBA" id="ARBA00023157"/>
    </source>
</evidence>
<dbReference type="GO" id="GO:0004748">
    <property type="term" value="F:ribonucleoside-diphosphate reductase activity, thioredoxin disulfide as acceptor"/>
    <property type="evidence" value="ECO:0007669"/>
    <property type="project" value="UniProtKB-EC"/>
</dbReference>
<dbReference type="InterPro" id="IPR013344">
    <property type="entry name" value="RNR_NrdJ/NrdZ"/>
</dbReference>
<evidence type="ECO:0000256" key="4">
    <source>
        <dbReference type="ARBA" id="ARBA00022628"/>
    </source>
</evidence>
<feature type="region of interest" description="Disordered" evidence="10">
    <location>
        <begin position="1"/>
        <end position="25"/>
    </location>
</feature>
<evidence type="ECO:0000256" key="10">
    <source>
        <dbReference type="SAM" id="MobiDB-lite"/>
    </source>
</evidence>
<feature type="domain" description="Ribonucleotide reductase large subunit C-terminal" evidence="11">
    <location>
        <begin position="523"/>
        <end position="575"/>
    </location>
</feature>
<proteinExistence type="inferred from homology"/>
<keyword evidence="5" id="KW-0547">Nucleotide-binding</keyword>
<evidence type="ECO:0000256" key="3">
    <source>
        <dbReference type="ARBA" id="ARBA00012274"/>
    </source>
</evidence>
<dbReference type="SUPFAM" id="SSF51998">
    <property type="entry name" value="PFL-like glycyl radical enzymes"/>
    <property type="match status" value="1"/>
</dbReference>
<gene>
    <name evidence="12" type="ORF">LKO4_007</name>
</gene>
<dbReference type="PANTHER" id="PTHR43371">
    <property type="entry name" value="VITAMIN B12-DEPENDENT RIBONUCLEOTIDE REDUCTASE"/>
    <property type="match status" value="1"/>
</dbReference>
<dbReference type="PANTHER" id="PTHR43371:SF1">
    <property type="entry name" value="RIBONUCLEOSIDE-DIPHOSPHATE REDUCTASE"/>
    <property type="match status" value="1"/>
</dbReference>
<keyword evidence="8" id="KW-0170">Cobalt</keyword>
<evidence type="ECO:0000313" key="12">
    <source>
        <dbReference type="EMBL" id="AGI11243.1"/>
    </source>
</evidence>
<organism evidence="12 13">
    <name type="scientific">Pseudomonas phage LKO4</name>
    <dbReference type="NCBI Taxonomy" id="1308899"/>
    <lineage>
        <taxon>Viruses</taxon>
        <taxon>Duplodnaviria</taxon>
        <taxon>Heunggongvirae</taxon>
        <taxon>Uroviricota</taxon>
        <taxon>Caudoviricetes</taxon>
        <taxon>Mesyanzhinovviridae</taxon>
        <taxon>Rabinowitzvirinae</taxon>
        <taxon>Yuavirus</taxon>
        <taxon>Yuavirus LKO4</taxon>
        <taxon>Pseudomonas virus LKO4</taxon>
    </lineage>
</organism>
<reference evidence="12 13" key="1">
    <citation type="submission" date="2013-03" db="EMBL/GenBank/DDBJ databases">
        <title>Complete Genome Sequence of Pseudomonas aeruginosa Siphophage LKO4.</title>
        <authorList>
            <person name="Lammens E.A."/>
            <person name="Lavigne R."/>
        </authorList>
    </citation>
    <scope>NUCLEOTIDE SEQUENCE [LARGE SCALE GENOMIC DNA]</scope>
</reference>
<dbReference type="InterPro" id="IPR000788">
    <property type="entry name" value="RNR_lg_C"/>
</dbReference>
<dbReference type="PRINTS" id="PR01183">
    <property type="entry name" value="RIBORDTASEM1"/>
</dbReference>
<evidence type="ECO:0000256" key="8">
    <source>
        <dbReference type="ARBA" id="ARBA00023285"/>
    </source>
</evidence>
<dbReference type="GO" id="GO:0000166">
    <property type="term" value="F:nucleotide binding"/>
    <property type="evidence" value="ECO:0007669"/>
    <property type="project" value="UniProtKB-KW"/>
</dbReference>
<evidence type="ECO:0000256" key="6">
    <source>
        <dbReference type="ARBA" id="ARBA00023002"/>
    </source>
</evidence>
<feature type="domain" description="Ribonucleotide reductase large subunit C-terminal" evidence="11">
    <location>
        <begin position="95"/>
        <end position="496"/>
    </location>
</feature>
<dbReference type="Gene3D" id="3.20.70.20">
    <property type="match status" value="1"/>
</dbReference>
<keyword evidence="13" id="KW-1185">Reference proteome</keyword>
<comment type="cofactor">
    <cofactor evidence="1">
        <name>adenosylcob(III)alamin</name>
        <dbReference type="ChEBI" id="CHEBI:18408"/>
    </cofactor>
</comment>
<sequence>MIESPQPFKETRKMHGPQVPYSQELHSQKYRGSGESFREAMNRIAAALKDDDQHFADFRDALLGMRFLPAGRIQSAMGSTRQVTPYNCYVSGTINDSFVDGEGSIMVRAAEAAATMRMGGGIGYDFSTLRPRGDLIRKLQSHSSGPISFMHIFDAICKCVASSGHRRGAQMGVMRVDHPDIEEFIHAKQPGKDVQPLWDLVAELPEGAQKQQLVMSLQQTLKLTGFNVSVAITDKFMECVASGEPFPLTFEGRTYREVDARALWDAIMRGTWDWAEPGVLFIDAINRMNNLWYCETIAATNPCGEQPLPPYGACLLGSFNLVKYIFKDGAGRYAFDWDQYREDIPQVVRAMDNVVDRAIYPLPQQKQEAKDKRRMGLGITGLANAAEALGHEYGSPAFLAFEAEVLDTLRDESYLASAHIAKVKGSFPKFDKDKYLQGQFIKTLREDVRDAIAKYGIRNSHLTSIAPTGTISLCADNVSSGIEPVFAYSFDRTVIEFSGPRVETVEDYGARVFGVRGKACSRVTVQEHVAALTVAAQRVDSAVSKTCNVPSDISWEDFKNVYVSAWEGGAKGCTTFRLGGKRSGILVVKDDGGEPEADAPAEEPASQCRIDPATGRRECE</sequence>
<comment type="similarity">
    <text evidence="2">Belongs to the ribonucleoside diphosphate reductase class-2 family.</text>
</comment>